<proteinExistence type="inferred from homology"/>
<evidence type="ECO:0000256" key="2">
    <source>
        <dbReference type="RuleBase" id="RU362080"/>
    </source>
</evidence>
<dbReference type="NCBIfam" id="TIGR01552">
    <property type="entry name" value="phd_fam"/>
    <property type="match status" value="1"/>
</dbReference>
<gene>
    <name evidence="3" type="ORF">FIM25_02125</name>
</gene>
<accession>A0A5Q4VDM0</accession>
<evidence type="ECO:0000256" key="1">
    <source>
        <dbReference type="ARBA" id="ARBA00009981"/>
    </source>
</evidence>
<dbReference type="InterPro" id="IPR006442">
    <property type="entry name" value="Antitoxin_Phd/YefM"/>
</dbReference>
<comment type="function">
    <text evidence="2">Antitoxin component of a type II toxin-antitoxin (TA) system.</text>
</comment>
<dbReference type="SUPFAM" id="SSF143120">
    <property type="entry name" value="YefM-like"/>
    <property type="match status" value="1"/>
</dbReference>
<comment type="caution">
    <text evidence="3">The sequence shown here is derived from an EMBL/GenBank/DDBJ whole genome shotgun (WGS) entry which is preliminary data.</text>
</comment>
<sequence>MGAYNMEKTIDVTAARRQFGTLLDEVFHKGDIFTIERKGKPLARIIPLDQSIHREEKKTISLQQKALLKELNSLPNIGTDKDPVEVLRSIREQKRIKTANEYDK</sequence>
<dbReference type="InterPro" id="IPR036165">
    <property type="entry name" value="YefM-like_sf"/>
</dbReference>
<organism evidence="3 4">
    <name type="scientific">Desulfobotulus mexicanus</name>
    <dbReference type="NCBI Taxonomy" id="2586642"/>
    <lineage>
        <taxon>Bacteria</taxon>
        <taxon>Pseudomonadati</taxon>
        <taxon>Thermodesulfobacteriota</taxon>
        <taxon>Desulfobacteria</taxon>
        <taxon>Desulfobacterales</taxon>
        <taxon>Desulfobacteraceae</taxon>
        <taxon>Desulfobotulus</taxon>
    </lineage>
</organism>
<dbReference type="OrthoDB" id="5419988at2"/>
<reference evidence="3 4" key="1">
    <citation type="submission" date="2019-06" db="EMBL/GenBank/DDBJ databases">
        <title>Desulfobotulus mexicanus sp. nov., a novel sulfate-reducing bacterium isolated from the sediment of an alkaline crater lake in Mexico.</title>
        <authorList>
            <person name="Hirschler-Rea A."/>
        </authorList>
    </citation>
    <scope>NUCLEOTIDE SEQUENCE [LARGE SCALE GENOMIC DNA]</scope>
    <source>
        <strain evidence="3 4">PAR22N</strain>
    </source>
</reference>
<keyword evidence="4" id="KW-1185">Reference proteome</keyword>
<dbReference type="Gene3D" id="3.40.1620.10">
    <property type="entry name" value="YefM-like domain"/>
    <property type="match status" value="1"/>
</dbReference>
<name>A0A5Q4VDM0_9BACT</name>
<dbReference type="EMBL" id="VDMB01000002">
    <property type="protein sequence ID" value="TYT75725.1"/>
    <property type="molecule type" value="Genomic_DNA"/>
</dbReference>
<evidence type="ECO:0000313" key="3">
    <source>
        <dbReference type="EMBL" id="TYT75725.1"/>
    </source>
</evidence>
<protein>
    <recommendedName>
        <fullName evidence="2">Antitoxin</fullName>
    </recommendedName>
</protein>
<evidence type="ECO:0000313" key="4">
    <source>
        <dbReference type="Proteomes" id="UP000321899"/>
    </source>
</evidence>
<dbReference type="Pfam" id="PF02604">
    <property type="entry name" value="PhdYeFM_antitox"/>
    <property type="match status" value="1"/>
</dbReference>
<comment type="similarity">
    <text evidence="1 2">Belongs to the phD/YefM antitoxin family.</text>
</comment>
<dbReference type="Proteomes" id="UP000321899">
    <property type="component" value="Unassembled WGS sequence"/>
</dbReference>
<dbReference type="AlphaFoldDB" id="A0A5Q4VDM0"/>